<evidence type="ECO:0000256" key="8">
    <source>
        <dbReference type="ARBA" id="ARBA00022679"/>
    </source>
</evidence>
<dbReference type="NCBIfam" id="TIGR00046">
    <property type="entry name" value="RsmE family RNA methyltransferase"/>
    <property type="match status" value="1"/>
</dbReference>
<evidence type="ECO:0000256" key="6">
    <source>
        <dbReference type="ARBA" id="ARBA00022552"/>
    </source>
</evidence>
<dbReference type="PIRSF" id="PIRSF015601">
    <property type="entry name" value="MTase_slr0722"/>
    <property type="match status" value="1"/>
</dbReference>
<organism evidence="15 16">
    <name type="scientific">Marilutibacter maris</name>
    <dbReference type="NCBI Taxonomy" id="1605891"/>
    <lineage>
        <taxon>Bacteria</taxon>
        <taxon>Pseudomonadati</taxon>
        <taxon>Pseudomonadota</taxon>
        <taxon>Gammaproteobacteria</taxon>
        <taxon>Lysobacterales</taxon>
        <taxon>Lysobacteraceae</taxon>
        <taxon>Marilutibacter</taxon>
    </lineage>
</organism>
<evidence type="ECO:0000313" key="15">
    <source>
        <dbReference type="EMBL" id="AWV08158.1"/>
    </source>
</evidence>
<protein>
    <recommendedName>
        <fullName evidence="4 12">Ribosomal RNA small subunit methyltransferase E</fullName>
        <ecNumber evidence="3 12">2.1.1.193</ecNumber>
    </recommendedName>
</protein>
<keyword evidence="9 12" id="KW-0949">S-adenosyl-L-methionine</keyword>
<dbReference type="Pfam" id="PF20260">
    <property type="entry name" value="PUA_4"/>
    <property type="match status" value="1"/>
</dbReference>
<dbReference type="InterPro" id="IPR029026">
    <property type="entry name" value="tRNA_m1G_MTases_N"/>
</dbReference>
<dbReference type="KEGG" id="lmb:C9I47_2480"/>
<dbReference type="Proteomes" id="UP000249447">
    <property type="component" value="Chromosome"/>
</dbReference>
<gene>
    <name evidence="15" type="ORF">C9I47_2480</name>
</gene>
<dbReference type="OrthoDB" id="9815641at2"/>
<comment type="catalytic activity">
    <reaction evidence="11 12">
        <text>uridine(1498) in 16S rRNA + S-adenosyl-L-methionine = N(3)-methyluridine(1498) in 16S rRNA + S-adenosyl-L-homocysteine + H(+)</text>
        <dbReference type="Rhea" id="RHEA:42920"/>
        <dbReference type="Rhea" id="RHEA-COMP:10283"/>
        <dbReference type="Rhea" id="RHEA-COMP:10284"/>
        <dbReference type="ChEBI" id="CHEBI:15378"/>
        <dbReference type="ChEBI" id="CHEBI:57856"/>
        <dbReference type="ChEBI" id="CHEBI:59789"/>
        <dbReference type="ChEBI" id="CHEBI:65315"/>
        <dbReference type="ChEBI" id="CHEBI:74502"/>
        <dbReference type="EC" id="2.1.1.193"/>
    </reaction>
</comment>
<sequence length="245" mass="25637">MRLTRVHVDAALAPGQELALPEGAAAHLVRVLRLGVGDACVLFNGDGNDYDARIVAAGKRELRVAVGAATAVDRESPLSIVLLQGVARGEKMDLILQKATELGVAAVVPLWSQRSEVRLDGARAEKRLAHWRSVVASACEQSGRTRVPPVAVAAPLDQALAALPDGGLRLTLDPEGDAALPRLAPPAASTVVLAVGPEGGWSPRDREQLQAAGFDGLRLGPRILRTETAGLAAIAALQARFGDFR</sequence>
<comment type="similarity">
    <text evidence="2 12">Belongs to the RNA methyltransferase RsmE family.</text>
</comment>
<keyword evidence="7 12" id="KW-0489">Methyltransferase</keyword>
<evidence type="ECO:0000256" key="3">
    <source>
        <dbReference type="ARBA" id="ARBA00012328"/>
    </source>
</evidence>
<reference evidence="15 16" key="1">
    <citation type="submission" date="2018-05" db="EMBL/GenBank/DDBJ databases">
        <title>The complete genome of Lysobacter maris HZ9B, a marine bacterium antagonistic against terrestrial plant pathogens.</title>
        <authorList>
            <person name="Zhang X.-Q."/>
        </authorList>
    </citation>
    <scope>NUCLEOTIDE SEQUENCE [LARGE SCALE GENOMIC DNA]</scope>
    <source>
        <strain evidence="15 16">HZ9B</strain>
    </source>
</reference>
<dbReference type="Gene3D" id="2.40.240.20">
    <property type="entry name" value="Hypothetical PUA domain-like, domain 1"/>
    <property type="match status" value="1"/>
</dbReference>
<keyword evidence="16" id="KW-1185">Reference proteome</keyword>
<dbReference type="SUPFAM" id="SSF75217">
    <property type="entry name" value="alpha/beta knot"/>
    <property type="match status" value="1"/>
</dbReference>
<keyword evidence="5 12" id="KW-0963">Cytoplasm</keyword>
<dbReference type="Pfam" id="PF04452">
    <property type="entry name" value="Methyltrans_RNA"/>
    <property type="match status" value="1"/>
</dbReference>
<dbReference type="AlphaFoldDB" id="A0A2U9TC79"/>
<evidence type="ECO:0000256" key="11">
    <source>
        <dbReference type="ARBA" id="ARBA00047944"/>
    </source>
</evidence>
<comment type="subcellular location">
    <subcellularLocation>
        <location evidence="1 12">Cytoplasm</location>
    </subcellularLocation>
</comment>
<comment type="function">
    <text evidence="10 12">Specifically methylates the N3 position of the uracil ring of uridine 1498 (m3U1498) in 16S rRNA. Acts on the fully assembled 30S ribosomal subunit.</text>
</comment>
<keyword evidence="6 12" id="KW-0698">rRNA processing</keyword>
<dbReference type="EMBL" id="CP029843">
    <property type="protein sequence ID" value="AWV08158.1"/>
    <property type="molecule type" value="Genomic_DNA"/>
</dbReference>
<dbReference type="GO" id="GO:0070042">
    <property type="term" value="F:rRNA (uridine-N3-)-methyltransferase activity"/>
    <property type="evidence" value="ECO:0007669"/>
    <property type="project" value="TreeGrafter"/>
</dbReference>
<evidence type="ECO:0000259" key="13">
    <source>
        <dbReference type="Pfam" id="PF04452"/>
    </source>
</evidence>
<dbReference type="InterPro" id="IPR046886">
    <property type="entry name" value="RsmE_MTase_dom"/>
</dbReference>
<evidence type="ECO:0000256" key="10">
    <source>
        <dbReference type="ARBA" id="ARBA00025699"/>
    </source>
</evidence>
<dbReference type="CDD" id="cd18084">
    <property type="entry name" value="RsmE-like"/>
    <property type="match status" value="1"/>
</dbReference>
<dbReference type="PANTHER" id="PTHR30027:SF3">
    <property type="entry name" value="16S RRNA (URACIL(1498)-N(3))-METHYLTRANSFERASE"/>
    <property type="match status" value="1"/>
</dbReference>
<dbReference type="SUPFAM" id="SSF88697">
    <property type="entry name" value="PUA domain-like"/>
    <property type="match status" value="1"/>
</dbReference>
<dbReference type="InterPro" id="IPR029028">
    <property type="entry name" value="Alpha/beta_knot_MTases"/>
</dbReference>
<dbReference type="GO" id="GO:0005737">
    <property type="term" value="C:cytoplasm"/>
    <property type="evidence" value="ECO:0007669"/>
    <property type="project" value="UniProtKB-SubCell"/>
</dbReference>
<name>A0A2U9TC79_9GAMM</name>
<evidence type="ECO:0000256" key="1">
    <source>
        <dbReference type="ARBA" id="ARBA00004496"/>
    </source>
</evidence>
<evidence type="ECO:0000256" key="7">
    <source>
        <dbReference type="ARBA" id="ARBA00022603"/>
    </source>
</evidence>
<dbReference type="InterPro" id="IPR046887">
    <property type="entry name" value="RsmE_PUA-like"/>
</dbReference>
<evidence type="ECO:0000256" key="4">
    <source>
        <dbReference type="ARBA" id="ARBA00013673"/>
    </source>
</evidence>
<dbReference type="NCBIfam" id="NF008692">
    <property type="entry name" value="PRK11713.1-5"/>
    <property type="match status" value="1"/>
</dbReference>
<evidence type="ECO:0000256" key="9">
    <source>
        <dbReference type="ARBA" id="ARBA00022691"/>
    </source>
</evidence>
<dbReference type="EC" id="2.1.1.193" evidence="3 12"/>
<accession>A0A2U9TC79</accession>
<dbReference type="InterPro" id="IPR015947">
    <property type="entry name" value="PUA-like_sf"/>
</dbReference>
<dbReference type="GO" id="GO:0070475">
    <property type="term" value="P:rRNA base methylation"/>
    <property type="evidence" value="ECO:0007669"/>
    <property type="project" value="TreeGrafter"/>
</dbReference>
<dbReference type="PANTHER" id="PTHR30027">
    <property type="entry name" value="RIBOSOMAL RNA SMALL SUBUNIT METHYLTRANSFERASE E"/>
    <property type="match status" value="1"/>
</dbReference>
<evidence type="ECO:0000256" key="2">
    <source>
        <dbReference type="ARBA" id="ARBA00005528"/>
    </source>
</evidence>
<evidence type="ECO:0000256" key="12">
    <source>
        <dbReference type="PIRNR" id="PIRNR015601"/>
    </source>
</evidence>
<dbReference type="InterPro" id="IPR006700">
    <property type="entry name" value="RsmE"/>
</dbReference>
<evidence type="ECO:0000313" key="16">
    <source>
        <dbReference type="Proteomes" id="UP000249447"/>
    </source>
</evidence>
<proteinExistence type="inferred from homology"/>
<evidence type="ECO:0000259" key="14">
    <source>
        <dbReference type="Pfam" id="PF20260"/>
    </source>
</evidence>
<dbReference type="Gene3D" id="3.40.1280.10">
    <property type="match status" value="1"/>
</dbReference>
<dbReference type="RefSeq" id="WP_111267208.1">
    <property type="nucleotide sequence ID" value="NZ_CP029843.1"/>
</dbReference>
<keyword evidence="8 12" id="KW-0808">Transferase</keyword>
<feature type="domain" description="Ribosomal RNA small subunit methyltransferase E PUA-like" evidence="14">
    <location>
        <begin position="23"/>
        <end position="64"/>
    </location>
</feature>
<evidence type="ECO:0000256" key="5">
    <source>
        <dbReference type="ARBA" id="ARBA00022490"/>
    </source>
</evidence>
<feature type="domain" description="Ribosomal RNA small subunit methyltransferase E methyltransferase" evidence="13">
    <location>
        <begin position="75"/>
        <end position="238"/>
    </location>
</feature>